<reference evidence="6" key="1">
    <citation type="journal article" date="2010" name="Nature">
        <title>The Amphimedon queenslandica genome and the evolution of animal complexity.</title>
        <authorList>
            <person name="Srivastava M."/>
            <person name="Simakov O."/>
            <person name="Chapman J."/>
            <person name="Fahey B."/>
            <person name="Gauthier M.E."/>
            <person name="Mitros T."/>
            <person name="Richards G.S."/>
            <person name="Conaco C."/>
            <person name="Dacre M."/>
            <person name="Hellsten U."/>
            <person name="Larroux C."/>
            <person name="Putnam N.H."/>
            <person name="Stanke M."/>
            <person name="Adamska M."/>
            <person name="Darling A."/>
            <person name="Degnan S.M."/>
            <person name="Oakley T.H."/>
            <person name="Plachetzki D.C."/>
            <person name="Zhai Y."/>
            <person name="Adamski M."/>
            <person name="Calcino A."/>
            <person name="Cummins S.F."/>
            <person name="Goodstein D.M."/>
            <person name="Harris C."/>
            <person name="Jackson D.J."/>
            <person name="Leys S.P."/>
            <person name="Shu S."/>
            <person name="Woodcroft B.J."/>
            <person name="Vervoort M."/>
            <person name="Kosik K.S."/>
            <person name="Manning G."/>
            <person name="Degnan B.M."/>
            <person name="Rokhsar D.S."/>
        </authorList>
    </citation>
    <scope>NUCLEOTIDE SEQUENCE [LARGE SCALE GENOMIC DNA]</scope>
</reference>
<dbReference type="Proteomes" id="UP000007879">
    <property type="component" value="Unassembled WGS sequence"/>
</dbReference>
<evidence type="ECO:0000313" key="6">
    <source>
        <dbReference type="Proteomes" id="UP000007879"/>
    </source>
</evidence>
<dbReference type="InterPro" id="IPR051229">
    <property type="entry name" value="ALYREF_mRNA_export"/>
</dbReference>
<evidence type="ECO:0000313" key="5">
    <source>
        <dbReference type="EnsemblMetazoa" id="Aqu2.1.36023_001"/>
    </source>
</evidence>
<dbReference type="GO" id="GO:0016607">
    <property type="term" value="C:nuclear speck"/>
    <property type="evidence" value="ECO:0007669"/>
    <property type="project" value="TreeGrafter"/>
</dbReference>
<dbReference type="Pfam" id="PF00076">
    <property type="entry name" value="RRM_1"/>
    <property type="match status" value="1"/>
</dbReference>
<dbReference type="GO" id="GO:0016973">
    <property type="term" value="P:poly(A)+ mRNA export from nucleus"/>
    <property type="evidence" value="ECO:0007669"/>
    <property type="project" value="TreeGrafter"/>
</dbReference>
<feature type="compositionally biased region" description="Gly residues" evidence="3">
    <location>
        <begin position="28"/>
        <end position="37"/>
    </location>
</feature>
<dbReference type="SMART" id="SM00360">
    <property type="entry name" value="RRM"/>
    <property type="match status" value="1"/>
</dbReference>
<sequence length="425" mass="45943">MASNFDKPLDELVNNRGRAGFRGRGRGFRGTGRGASGGFNSKRGGANFHDRNFGAKVGKTEQNGFSRSDGGGKGGVNDLRDVIISKTKPSVTDLRLKLPPKQLSKAKGGGGGGSRLSIGSSTNSKLGSGGRTSKQQIKSSKTYPSMSDHQLLFQKQRPTRSTRSLKEQSPPSGRRLPTSSEAKKITVTVQGLSKTTSEMYRKEERLATAITRQKEIRQHSFMKSREEFLASAITSALGGGGGGAGVAPQVHSVIRSQPSQQQYSRHRSTSPNDYHQFDSRGYEPRPHSFVPPPPPPRQQQQQRGLTTVTTLVISNLNDTVSRNDVSELCSAVGPVETVNMIAPGVAEVTYRYKDDALEAFKKYNQRNLDGMPMVCRLQSGAGSGRPRSSINMSIGGYASRMMDSYQSEAHPSMFNSGGAGMDGFY</sequence>
<dbReference type="eggNOG" id="KOG0533">
    <property type="taxonomic scope" value="Eukaryota"/>
</dbReference>
<dbReference type="STRING" id="400682.A0A1X7V7S0"/>
<dbReference type="EnsemblMetazoa" id="Aqu2.1.36023_001">
    <property type="protein sequence ID" value="Aqu2.1.36023_001"/>
    <property type="gene ID" value="Aqu2.1.36023"/>
</dbReference>
<keyword evidence="6" id="KW-1185">Reference proteome</keyword>
<dbReference type="InterPro" id="IPR000504">
    <property type="entry name" value="RRM_dom"/>
</dbReference>
<feature type="domain" description="RRM" evidence="4">
    <location>
        <begin position="309"/>
        <end position="380"/>
    </location>
</feature>
<dbReference type="InterPro" id="IPR035979">
    <property type="entry name" value="RBD_domain_sf"/>
</dbReference>
<dbReference type="PANTHER" id="PTHR19965">
    <property type="entry name" value="RNA AND EXPORT FACTOR BINDING PROTEIN"/>
    <property type="match status" value="1"/>
</dbReference>
<keyword evidence="1 2" id="KW-0694">RNA-binding</keyword>
<feature type="region of interest" description="Disordered" evidence="3">
    <location>
        <begin position="255"/>
        <end position="303"/>
    </location>
</feature>
<organism evidence="5">
    <name type="scientific">Amphimedon queenslandica</name>
    <name type="common">Sponge</name>
    <dbReference type="NCBI Taxonomy" id="400682"/>
    <lineage>
        <taxon>Eukaryota</taxon>
        <taxon>Metazoa</taxon>
        <taxon>Porifera</taxon>
        <taxon>Demospongiae</taxon>
        <taxon>Heteroscleromorpha</taxon>
        <taxon>Haplosclerida</taxon>
        <taxon>Niphatidae</taxon>
        <taxon>Amphimedon</taxon>
    </lineage>
</organism>
<gene>
    <name evidence="5" type="primary">100634518</name>
</gene>
<dbReference type="PANTHER" id="PTHR19965:SF96">
    <property type="entry name" value="POLYMERASE DELTA-INTERACTING PROTEIN 3"/>
    <property type="match status" value="1"/>
</dbReference>
<dbReference type="EnsemblMetazoa" id="XM_003385422.3">
    <property type="protein sequence ID" value="XP_003385470.2"/>
    <property type="gene ID" value="LOC100634518"/>
</dbReference>
<dbReference type="Gene3D" id="3.30.70.330">
    <property type="match status" value="1"/>
</dbReference>
<feature type="compositionally biased region" description="Basic and acidic residues" evidence="3">
    <location>
        <begin position="275"/>
        <end position="286"/>
    </location>
</feature>
<reference evidence="5" key="2">
    <citation type="submission" date="2017-05" db="UniProtKB">
        <authorList>
            <consortium name="EnsemblMetazoa"/>
        </authorList>
    </citation>
    <scope>IDENTIFICATION</scope>
</reference>
<dbReference type="GO" id="GO:0003729">
    <property type="term" value="F:mRNA binding"/>
    <property type="evidence" value="ECO:0007669"/>
    <property type="project" value="TreeGrafter"/>
</dbReference>
<accession>A0A1X7V7S0</accession>
<protein>
    <recommendedName>
        <fullName evidence="4">RRM domain-containing protein</fullName>
    </recommendedName>
</protein>
<feature type="compositionally biased region" description="Polar residues" evidence="3">
    <location>
        <begin position="122"/>
        <end position="148"/>
    </location>
</feature>
<dbReference type="PROSITE" id="PS50102">
    <property type="entry name" value="RRM"/>
    <property type="match status" value="1"/>
</dbReference>
<dbReference type="KEGG" id="aqu:100634518"/>
<dbReference type="SUPFAM" id="SSF54928">
    <property type="entry name" value="RNA-binding domain, RBD"/>
    <property type="match status" value="1"/>
</dbReference>
<evidence type="ECO:0000256" key="1">
    <source>
        <dbReference type="ARBA" id="ARBA00022884"/>
    </source>
</evidence>
<proteinExistence type="predicted"/>
<feature type="compositionally biased region" description="Polar residues" evidence="3">
    <location>
        <begin position="159"/>
        <end position="171"/>
    </location>
</feature>
<feature type="compositionally biased region" description="Polar residues" evidence="3">
    <location>
        <begin position="255"/>
        <end position="273"/>
    </location>
</feature>
<dbReference type="InterPro" id="IPR012677">
    <property type="entry name" value="Nucleotide-bd_a/b_plait_sf"/>
</dbReference>
<evidence type="ECO:0000259" key="4">
    <source>
        <dbReference type="PROSITE" id="PS50102"/>
    </source>
</evidence>
<evidence type="ECO:0000256" key="2">
    <source>
        <dbReference type="PROSITE-ProRule" id="PRU00176"/>
    </source>
</evidence>
<feature type="region of interest" description="Disordered" evidence="3">
    <location>
        <begin position="93"/>
        <end position="184"/>
    </location>
</feature>
<feature type="region of interest" description="Disordered" evidence="3">
    <location>
        <begin position="1"/>
        <end position="78"/>
    </location>
</feature>
<dbReference type="OrthoDB" id="346839at2759"/>
<name>A0A1X7V7S0_AMPQE</name>
<evidence type="ECO:0000256" key="3">
    <source>
        <dbReference type="SAM" id="MobiDB-lite"/>
    </source>
</evidence>
<dbReference type="InParanoid" id="A0A1X7V7S0"/>
<dbReference type="AlphaFoldDB" id="A0A1X7V7S0"/>